<evidence type="ECO:0000313" key="2">
    <source>
        <dbReference type="EMBL" id="OKP11012.1"/>
    </source>
</evidence>
<dbReference type="Proteomes" id="UP000186955">
    <property type="component" value="Unassembled WGS sequence"/>
</dbReference>
<dbReference type="Gene3D" id="3.40.50.1820">
    <property type="entry name" value="alpha/beta hydrolase"/>
    <property type="match status" value="1"/>
</dbReference>
<dbReference type="SUPFAM" id="SSF53474">
    <property type="entry name" value="alpha/beta-Hydrolases"/>
    <property type="match status" value="1"/>
</dbReference>
<dbReference type="GO" id="GO:0017000">
    <property type="term" value="P:antibiotic biosynthetic process"/>
    <property type="evidence" value="ECO:0007669"/>
    <property type="project" value="UniProtKB-ARBA"/>
</dbReference>
<evidence type="ECO:0000259" key="1">
    <source>
        <dbReference type="Pfam" id="PF01738"/>
    </source>
</evidence>
<keyword evidence="3" id="KW-1185">Reference proteome</keyword>
<dbReference type="Pfam" id="PF01738">
    <property type="entry name" value="DLH"/>
    <property type="match status" value="1"/>
</dbReference>
<name>A0A1Q5UEX6_9EURO</name>
<dbReference type="PANTHER" id="PTHR17630:SF44">
    <property type="entry name" value="PROTEIN AIM2"/>
    <property type="match status" value="1"/>
</dbReference>
<dbReference type="InterPro" id="IPR002925">
    <property type="entry name" value="Dienelactn_hydro"/>
</dbReference>
<dbReference type="EMBL" id="MNBE01000308">
    <property type="protein sequence ID" value="OKP11012.1"/>
    <property type="molecule type" value="Genomic_DNA"/>
</dbReference>
<dbReference type="GO" id="GO:0016787">
    <property type="term" value="F:hydrolase activity"/>
    <property type="evidence" value="ECO:0007669"/>
    <property type="project" value="InterPro"/>
</dbReference>
<feature type="domain" description="Dienelactone hydrolase" evidence="1">
    <location>
        <begin position="2"/>
        <end position="198"/>
    </location>
</feature>
<proteinExistence type="predicted"/>
<dbReference type="AlphaFoldDB" id="A0A1Q5UEX6"/>
<organism evidence="2 3">
    <name type="scientific">Penicillium subrubescens</name>
    <dbReference type="NCBI Taxonomy" id="1316194"/>
    <lineage>
        <taxon>Eukaryota</taxon>
        <taxon>Fungi</taxon>
        <taxon>Dikarya</taxon>
        <taxon>Ascomycota</taxon>
        <taxon>Pezizomycotina</taxon>
        <taxon>Eurotiomycetes</taxon>
        <taxon>Eurotiomycetidae</taxon>
        <taxon>Eurotiales</taxon>
        <taxon>Aspergillaceae</taxon>
        <taxon>Penicillium</taxon>
    </lineage>
</organism>
<dbReference type="STRING" id="1316194.A0A1Q5UEX6"/>
<evidence type="ECO:0000313" key="3">
    <source>
        <dbReference type="Proteomes" id="UP000186955"/>
    </source>
</evidence>
<reference evidence="2 3" key="1">
    <citation type="submission" date="2016-10" db="EMBL/GenBank/DDBJ databases">
        <title>Genome sequence of the ascomycete fungus Penicillium subrubescens.</title>
        <authorList>
            <person name="De Vries R.P."/>
            <person name="Peng M."/>
            <person name="Dilokpimol A."/>
            <person name="Hilden K."/>
            <person name="Makela M.R."/>
            <person name="Grigoriev I."/>
            <person name="Riley R."/>
            <person name="Granchi Z."/>
        </authorList>
    </citation>
    <scope>NUCLEOTIDE SEQUENCE [LARGE SCALE GENOMIC DNA]</scope>
    <source>
        <strain evidence="2 3">CBS 132785</strain>
    </source>
</reference>
<protein>
    <submittedName>
        <fullName evidence="2">Protein AIM2</fullName>
    </submittedName>
</protein>
<dbReference type="GO" id="GO:0072330">
    <property type="term" value="P:monocarboxylic acid biosynthetic process"/>
    <property type="evidence" value="ECO:0007669"/>
    <property type="project" value="UniProtKB-ARBA"/>
</dbReference>
<sequence>MGVWQNAKLLADQYAARGYLCLVPDIFLGDPVPINRPDDFDVKKWIMQGSDGSSPHTSNIIDDIVKRAILYLTSQHGVVKLGAIGICLGAKYVARHFSSGIAVGFIAHPAFMEEAELENITGPLSIAAAENDYIFTTEKRHKSEEILSNKTPKVPYQVCLYSGTTHGFAIRCDRSIPEQKFAKEQAFLQAVNWFDEYLLG</sequence>
<dbReference type="InterPro" id="IPR029058">
    <property type="entry name" value="AB_hydrolase_fold"/>
</dbReference>
<gene>
    <name evidence="2" type="ORF">PENSUB_3533</name>
</gene>
<comment type="caution">
    <text evidence="2">The sequence shown here is derived from an EMBL/GenBank/DDBJ whole genome shotgun (WGS) entry which is preliminary data.</text>
</comment>
<dbReference type="PANTHER" id="PTHR17630">
    <property type="entry name" value="DIENELACTONE HYDROLASE"/>
    <property type="match status" value="1"/>
</dbReference>
<accession>A0A1Q5UEX6</accession>